<protein>
    <submittedName>
        <fullName evidence="1">1000_t:CDS:1</fullName>
    </submittedName>
</protein>
<dbReference type="EMBL" id="CAJVPU010000106">
    <property type="protein sequence ID" value="CAG8440850.1"/>
    <property type="molecule type" value="Genomic_DNA"/>
</dbReference>
<keyword evidence="2" id="KW-1185">Reference proteome</keyword>
<proteinExistence type="predicted"/>
<comment type="caution">
    <text evidence="1">The sequence shown here is derived from an EMBL/GenBank/DDBJ whole genome shotgun (WGS) entry which is preliminary data.</text>
</comment>
<sequence length="300" mass="35699">MAYEKPARNSRSKKSWVQILQSNIYKRDMKTIQDFLNLSTSKIPSTVPEFMTIYTIKDDKWEKESELSLVQDIFSQIYFHCREFKEGETIADMFDLSEGIYKYSSIVPENYDEMIVVTKKWHETFREQYLTSSGEKNNKDDIINDCKKKFEIWISEEINRVSQFCDECERLNSIFNKFSQVIKDDWETGLKPIIHKIEKKFQKSSRSRKNYPKHLQQTINDLAKSVSDSSLVLQPISDKWKTYSRDLENIKATLEKIGEPRCLLPTRKIHLESIKNKWKGLNKLSLELYSLLYYFEIEKE</sequence>
<gene>
    <name evidence="1" type="ORF">DHETER_LOCUS244</name>
</gene>
<reference evidence="1" key="1">
    <citation type="submission" date="2021-06" db="EMBL/GenBank/DDBJ databases">
        <authorList>
            <person name="Kallberg Y."/>
            <person name="Tangrot J."/>
            <person name="Rosling A."/>
        </authorList>
    </citation>
    <scope>NUCLEOTIDE SEQUENCE</scope>
    <source>
        <strain evidence="1">IL203A</strain>
    </source>
</reference>
<accession>A0ACA9JYU7</accession>
<dbReference type="Proteomes" id="UP000789702">
    <property type="component" value="Unassembled WGS sequence"/>
</dbReference>
<evidence type="ECO:0000313" key="1">
    <source>
        <dbReference type="EMBL" id="CAG8440850.1"/>
    </source>
</evidence>
<name>A0ACA9JYU7_9GLOM</name>
<organism evidence="1 2">
    <name type="scientific">Dentiscutata heterogama</name>
    <dbReference type="NCBI Taxonomy" id="1316150"/>
    <lineage>
        <taxon>Eukaryota</taxon>
        <taxon>Fungi</taxon>
        <taxon>Fungi incertae sedis</taxon>
        <taxon>Mucoromycota</taxon>
        <taxon>Glomeromycotina</taxon>
        <taxon>Glomeromycetes</taxon>
        <taxon>Diversisporales</taxon>
        <taxon>Gigasporaceae</taxon>
        <taxon>Dentiscutata</taxon>
    </lineage>
</organism>
<evidence type="ECO:0000313" key="2">
    <source>
        <dbReference type="Proteomes" id="UP000789702"/>
    </source>
</evidence>